<name>A0A537JM88_9BACT</name>
<sequence length="218" mass="24198">MILEDIKRDREVDAYVAKADEYTRAIGYTEHGIRHASLVANIAGNVMRRLGRDERAVQLAAIAGYLHDIGNVVGRVNHEHTGAVLAGRVLARFGMDPLEMAVVMGAIGNHEEETGEAVSEVGAALIVSDKVDVHRTRVRNADPGTFDIHDRVNHAVEYSFLRVDDAAHTITLELTIDTRLSQVMEYFEIFLPRMAMCRRAAKFLGCEFKLQINGTTLL</sequence>
<dbReference type="Proteomes" id="UP000320048">
    <property type="component" value="Unassembled WGS sequence"/>
</dbReference>
<dbReference type="Gene3D" id="1.10.3210.10">
    <property type="entry name" value="Hypothetical protein af1432"/>
    <property type="match status" value="1"/>
</dbReference>
<proteinExistence type="predicted"/>
<comment type="caution">
    <text evidence="2">The sequence shown here is derived from an EMBL/GenBank/DDBJ whole genome shotgun (WGS) entry which is preliminary data.</text>
</comment>
<organism evidence="2 3">
    <name type="scientific">Candidatus Segetimicrobium genomatis</name>
    <dbReference type="NCBI Taxonomy" id="2569760"/>
    <lineage>
        <taxon>Bacteria</taxon>
        <taxon>Bacillati</taxon>
        <taxon>Candidatus Sysuimicrobiota</taxon>
        <taxon>Candidatus Sysuimicrobiia</taxon>
        <taxon>Candidatus Sysuimicrobiales</taxon>
        <taxon>Candidatus Segetimicrobiaceae</taxon>
        <taxon>Candidatus Segetimicrobium</taxon>
    </lineage>
</organism>
<evidence type="ECO:0000313" key="3">
    <source>
        <dbReference type="Proteomes" id="UP000320048"/>
    </source>
</evidence>
<gene>
    <name evidence="2" type="ORF">E6H04_00880</name>
</gene>
<feature type="domain" description="HD" evidence="1">
    <location>
        <begin position="32"/>
        <end position="134"/>
    </location>
</feature>
<dbReference type="InterPro" id="IPR006674">
    <property type="entry name" value="HD_domain"/>
</dbReference>
<dbReference type="AlphaFoldDB" id="A0A537JM88"/>
<reference evidence="2 3" key="1">
    <citation type="journal article" date="2019" name="Nat. Microbiol.">
        <title>Mediterranean grassland soil C-N compound turnover is dependent on rainfall and depth, and is mediated by genomically divergent microorganisms.</title>
        <authorList>
            <person name="Diamond S."/>
            <person name="Andeer P.F."/>
            <person name="Li Z."/>
            <person name="Crits-Christoph A."/>
            <person name="Burstein D."/>
            <person name="Anantharaman K."/>
            <person name="Lane K.R."/>
            <person name="Thomas B.C."/>
            <person name="Pan C."/>
            <person name="Northen T.R."/>
            <person name="Banfield J.F."/>
        </authorList>
    </citation>
    <scope>NUCLEOTIDE SEQUENCE [LARGE SCALE GENOMIC DNA]</scope>
    <source>
        <strain evidence="2">NP_7</strain>
    </source>
</reference>
<evidence type="ECO:0000259" key="1">
    <source>
        <dbReference type="PROSITE" id="PS51831"/>
    </source>
</evidence>
<protein>
    <submittedName>
        <fullName evidence="2">HD domain-containing protein</fullName>
    </submittedName>
</protein>
<dbReference type="PROSITE" id="PS51831">
    <property type="entry name" value="HD"/>
    <property type="match status" value="1"/>
</dbReference>
<dbReference type="Pfam" id="PF01966">
    <property type="entry name" value="HD"/>
    <property type="match status" value="1"/>
</dbReference>
<evidence type="ECO:0000313" key="2">
    <source>
        <dbReference type="EMBL" id="TMI84671.1"/>
    </source>
</evidence>
<dbReference type="EMBL" id="VBAO01000021">
    <property type="protein sequence ID" value="TMI84671.1"/>
    <property type="molecule type" value="Genomic_DNA"/>
</dbReference>
<dbReference type="SUPFAM" id="SSF109604">
    <property type="entry name" value="HD-domain/PDEase-like"/>
    <property type="match status" value="1"/>
</dbReference>
<accession>A0A537JM88</accession>